<gene>
    <name evidence="2" type="ORF">SKAU_G00282630</name>
</gene>
<protein>
    <submittedName>
        <fullName evidence="2">Uncharacterized protein</fullName>
    </submittedName>
</protein>
<sequence length="442" mass="49173">MKEARARNDPSFTTASLSSVSFKKEKPPGNYNTRPSVTVRKTDVSAEVTTKVERVVDDLSRQRPIHHKPHPLKRCRGFRIMLLEDRKKFIKDNNICYRCLASTSHQAKNCHVTIRCVECESEKHLAVLHPGPASQTPEPLSSPKEHGGEEASSSKLDVTATCTKVCGNGFSGKSCSKICLVHVFPEGQRHNSKKMYAIVDDQSNLSLAKTEFFDMFDIQSTIEPYTLKTCAGVAETSAAQHHRHLRSIAAEIPPLDLDTDILLLIGRNLLRAHKVRKQLSGRDNDPYTQKLDLGWVIIGNVCLSSAHEPPEVSALKTHVLDNGRPSLLTPCDSRINVKENFSLMSYSKATPHQPQASSPYSRPTEESLGENVFRRTDTDNQLALSVEDIIFLKKMEGVFKMKLTAGSSNYHFAAPDVYAQTTNPAPTSGLCLFDACWTRRTT</sequence>
<reference evidence="2" key="1">
    <citation type="journal article" date="2023" name="Science">
        <title>Genome structures resolve the early diversification of teleost fishes.</title>
        <authorList>
            <person name="Parey E."/>
            <person name="Louis A."/>
            <person name="Montfort J."/>
            <person name="Bouchez O."/>
            <person name="Roques C."/>
            <person name="Iampietro C."/>
            <person name="Lluch J."/>
            <person name="Castinel A."/>
            <person name="Donnadieu C."/>
            <person name="Desvignes T."/>
            <person name="Floi Bucao C."/>
            <person name="Jouanno E."/>
            <person name="Wen M."/>
            <person name="Mejri S."/>
            <person name="Dirks R."/>
            <person name="Jansen H."/>
            <person name="Henkel C."/>
            <person name="Chen W.J."/>
            <person name="Zahm M."/>
            <person name="Cabau C."/>
            <person name="Klopp C."/>
            <person name="Thompson A.W."/>
            <person name="Robinson-Rechavi M."/>
            <person name="Braasch I."/>
            <person name="Lecointre G."/>
            <person name="Bobe J."/>
            <person name="Postlethwait J.H."/>
            <person name="Berthelot C."/>
            <person name="Roest Crollius H."/>
            <person name="Guiguen Y."/>
        </authorList>
    </citation>
    <scope>NUCLEOTIDE SEQUENCE</scope>
    <source>
        <strain evidence="2">WJC10195</strain>
    </source>
</reference>
<feature type="region of interest" description="Disordered" evidence="1">
    <location>
        <begin position="1"/>
        <end position="33"/>
    </location>
</feature>
<organism evidence="2 3">
    <name type="scientific">Synaphobranchus kaupii</name>
    <name type="common">Kaup's arrowtooth eel</name>
    <dbReference type="NCBI Taxonomy" id="118154"/>
    <lineage>
        <taxon>Eukaryota</taxon>
        <taxon>Metazoa</taxon>
        <taxon>Chordata</taxon>
        <taxon>Craniata</taxon>
        <taxon>Vertebrata</taxon>
        <taxon>Euteleostomi</taxon>
        <taxon>Actinopterygii</taxon>
        <taxon>Neopterygii</taxon>
        <taxon>Teleostei</taxon>
        <taxon>Anguilliformes</taxon>
        <taxon>Synaphobranchidae</taxon>
        <taxon>Synaphobranchus</taxon>
    </lineage>
</organism>
<evidence type="ECO:0000256" key="1">
    <source>
        <dbReference type="SAM" id="MobiDB-lite"/>
    </source>
</evidence>
<accession>A0A9Q1EXD5</accession>
<feature type="region of interest" description="Disordered" evidence="1">
    <location>
        <begin position="348"/>
        <end position="369"/>
    </location>
</feature>
<proteinExistence type="predicted"/>
<feature type="region of interest" description="Disordered" evidence="1">
    <location>
        <begin position="129"/>
        <end position="153"/>
    </location>
</feature>
<evidence type="ECO:0000313" key="3">
    <source>
        <dbReference type="Proteomes" id="UP001152622"/>
    </source>
</evidence>
<dbReference type="PANTHER" id="PTHR47331">
    <property type="entry name" value="PHD-TYPE DOMAIN-CONTAINING PROTEIN"/>
    <property type="match status" value="1"/>
</dbReference>
<evidence type="ECO:0000313" key="2">
    <source>
        <dbReference type="EMBL" id="KAJ8346862.1"/>
    </source>
</evidence>
<feature type="compositionally biased region" description="Polar residues" evidence="1">
    <location>
        <begin position="10"/>
        <end position="21"/>
    </location>
</feature>
<dbReference type="EMBL" id="JAINUF010000011">
    <property type="protein sequence ID" value="KAJ8346862.1"/>
    <property type="molecule type" value="Genomic_DNA"/>
</dbReference>
<keyword evidence="3" id="KW-1185">Reference proteome</keyword>
<name>A0A9Q1EXD5_SYNKA</name>
<dbReference type="PANTHER" id="PTHR47331:SF7">
    <property type="match status" value="1"/>
</dbReference>
<dbReference type="AlphaFoldDB" id="A0A9Q1EXD5"/>
<comment type="caution">
    <text evidence="2">The sequence shown here is derived from an EMBL/GenBank/DDBJ whole genome shotgun (WGS) entry which is preliminary data.</text>
</comment>
<feature type="compositionally biased region" description="Polar residues" evidence="1">
    <location>
        <begin position="348"/>
        <end position="361"/>
    </location>
</feature>
<dbReference type="OrthoDB" id="10068969at2759"/>
<dbReference type="Proteomes" id="UP001152622">
    <property type="component" value="Chromosome 11"/>
</dbReference>